<dbReference type="InterPro" id="IPR002740">
    <property type="entry name" value="EVE_domain"/>
</dbReference>
<dbReference type="STRING" id="213588.SAMN02745204_01475"/>
<dbReference type="CDD" id="cd21133">
    <property type="entry name" value="EVE"/>
    <property type="match status" value="1"/>
</dbReference>
<dbReference type="InterPro" id="IPR047197">
    <property type="entry name" value="THYN1-like_EVE"/>
</dbReference>
<gene>
    <name evidence="2" type="ORF">SAMN02745204_01475</name>
</gene>
<dbReference type="AlphaFoldDB" id="A0A1M4XP25"/>
<dbReference type="InterPro" id="IPR015947">
    <property type="entry name" value="PUA-like_sf"/>
</dbReference>
<feature type="domain" description="EVE" evidence="1">
    <location>
        <begin position="8"/>
        <end position="154"/>
    </location>
</feature>
<evidence type="ECO:0000259" key="1">
    <source>
        <dbReference type="Pfam" id="PF01878"/>
    </source>
</evidence>
<dbReference type="OrthoDB" id="9791347at2"/>
<keyword evidence="3" id="KW-1185">Reference proteome</keyword>
<proteinExistence type="predicted"/>
<name>A0A1M4XP25_9GAMM</name>
<sequence length="160" mass="18211">MSPVRRKTWLMKSEPSAFSIDDLARVGSEPWNGVRNYQARNFMRQMQIGDSVLFYHSNCPRPGIYGLAEVASLAYPDPTQFDPASPYYDPKATPAQPRWDLVDVRYLRHLRRPITLDEIRRHADALGEDFALIRKGSRLSVLPVSPAQARLLLSLESVDV</sequence>
<dbReference type="SUPFAM" id="SSF88697">
    <property type="entry name" value="PUA domain-like"/>
    <property type="match status" value="1"/>
</dbReference>
<dbReference type="PANTHER" id="PTHR14087">
    <property type="entry name" value="THYMOCYTE NUCLEAR PROTEIN 1"/>
    <property type="match status" value="1"/>
</dbReference>
<dbReference type="Gene3D" id="3.10.590.10">
    <property type="entry name" value="ph1033 like domains"/>
    <property type="match status" value="1"/>
</dbReference>
<reference evidence="3" key="1">
    <citation type="submission" date="2016-11" db="EMBL/GenBank/DDBJ databases">
        <authorList>
            <person name="Varghese N."/>
            <person name="Submissions S."/>
        </authorList>
    </citation>
    <scope>NUCLEOTIDE SEQUENCE [LARGE SCALE GENOMIC DNA]</scope>
    <source>
        <strain evidence="3">DSM 14834</strain>
    </source>
</reference>
<dbReference type="InterPro" id="IPR052181">
    <property type="entry name" value="5hmC_binding"/>
</dbReference>
<dbReference type="Proteomes" id="UP000242857">
    <property type="component" value="Unassembled WGS sequence"/>
</dbReference>
<evidence type="ECO:0000313" key="3">
    <source>
        <dbReference type="Proteomes" id="UP000242857"/>
    </source>
</evidence>
<accession>A0A1M4XP25</accession>
<dbReference type="Pfam" id="PF01878">
    <property type="entry name" value="EVE"/>
    <property type="match status" value="1"/>
</dbReference>
<dbReference type="EMBL" id="FQUK01000022">
    <property type="protein sequence ID" value="SHE95198.1"/>
    <property type="molecule type" value="Genomic_DNA"/>
</dbReference>
<dbReference type="PANTHER" id="PTHR14087:SF7">
    <property type="entry name" value="THYMOCYTE NUCLEAR PROTEIN 1"/>
    <property type="match status" value="1"/>
</dbReference>
<protein>
    <submittedName>
        <fullName evidence="2">Predicted RNA-binding protein, contains PUA-like domain</fullName>
    </submittedName>
</protein>
<organism evidence="2 3">
    <name type="scientific">Thermomonas hydrothermalis</name>
    <dbReference type="NCBI Taxonomy" id="213588"/>
    <lineage>
        <taxon>Bacteria</taxon>
        <taxon>Pseudomonadati</taxon>
        <taxon>Pseudomonadota</taxon>
        <taxon>Gammaproteobacteria</taxon>
        <taxon>Lysobacterales</taxon>
        <taxon>Lysobacteraceae</taxon>
        <taxon>Thermomonas</taxon>
    </lineage>
</organism>
<evidence type="ECO:0000313" key="2">
    <source>
        <dbReference type="EMBL" id="SHE95198.1"/>
    </source>
</evidence>
<dbReference type="RefSeq" id="WP_072755970.1">
    <property type="nucleotide sequence ID" value="NZ_FQUK01000022.1"/>
</dbReference>